<evidence type="ECO:0000313" key="7">
    <source>
        <dbReference type="EMBL" id="MST89453.1"/>
    </source>
</evidence>
<evidence type="ECO:0000313" key="8">
    <source>
        <dbReference type="Proteomes" id="UP000442619"/>
    </source>
</evidence>
<dbReference type="PANTHER" id="PTHR37937:SF1">
    <property type="entry name" value="CONJUGATIVE TRANSFER: DNA TRANSPORT"/>
    <property type="match status" value="1"/>
</dbReference>
<reference evidence="7 8" key="1">
    <citation type="submission" date="2019-08" db="EMBL/GenBank/DDBJ databases">
        <title>In-depth cultivation of the pig gut microbiome towards novel bacterial diversity and tailored functional studies.</title>
        <authorList>
            <person name="Wylensek D."/>
            <person name="Hitch T.C.A."/>
            <person name="Clavel T."/>
        </authorList>
    </citation>
    <scope>NUCLEOTIDE SEQUENCE [LARGE SCALE GENOMIC DNA]</scope>
    <source>
        <strain evidence="7 8">CA-Schmier-601-WT-3</strain>
    </source>
</reference>
<evidence type="ECO:0000256" key="5">
    <source>
        <dbReference type="ARBA" id="ARBA00022989"/>
    </source>
</evidence>
<keyword evidence="5" id="KW-1133">Transmembrane helix</keyword>
<dbReference type="CDD" id="cd01127">
    <property type="entry name" value="TrwB_TraG_TraD_VirD4"/>
    <property type="match status" value="1"/>
</dbReference>
<dbReference type="InterPro" id="IPR051539">
    <property type="entry name" value="T4SS-coupling_protein"/>
</dbReference>
<dbReference type="GO" id="GO:0005886">
    <property type="term" value="C:plasma membrane"/>
    <property type="evidence" value="ECO:0007669"/>
    <property type="project" value="UniProtKB-SubCell"/>
</dbReference>
<comment type="subcellular location">
    <subcellularLocation>
        <location evidence="1">Cell membrane</location>
        <topology evidence="1">Multi-pass membrane protein</topology>
    </subcellularLocation>
</comment>
<keyword evidence="6" id="KW-0472">Membrane</keyword>
<proteinExistence type="inferred from homology"/>
<dbReference type="AlphaFoldDB" id="A0A844FUW5"/>
<name>A0A844FUW5_9FIRM</name>
<evidence type="ECO:0000256" key="2">
    <source>
        <dbReference type="ARBA" id="ARBA00008806"/>
    </source>
</evidence>
<dbReference type="Proteomes" id="UP000442619">
    <property type="component" value="Unassembled WGS sequence"/>
</dbReference>
<evidence type="ECO:0000256" key="1">
    <source>
        <dbReference type="ARBA" id="ARBA00004651"/>
    </source>
</evidence>
<keyword evidence="8" id="KW-1185">Reference proteome</keyword>
<dbReference type="InterPro" id="IPR003688">
    <property type="entry name" value="TraG/VirD4"/>
</dbReference>
<dbReference type="Pfam" id="PF02534">
    <property type="entry name" value="T4SS-DNA_transf"/>
    <property type="match status" value="1"/>
</dbReference>
<sequence>MGAPGSGNTRYLLEPMLLQMNTCSHLIVDIKGSLYPRLHKSLEDMGYETEIYDFIHMTGSHYNPLEFINSEEDALELAMAIIGRPTNREDPFWKQNAISLITGMIGYGVYFKRHKSIYLDNEDALYRNSYKSVANRSMLLPVLKSTSNNNTLNLGFLLDMLAEAPVDSENSINQTFIERFELLNKEFGGNWWPYKRIVSSIGGGMSGRTASFIVVTLMSATNAYRSEGIKKIMKKNDFHPEELGYKKKALFIQLKDYDASLHAVAALMINQAVNRLIEEAGTGHLDIPVQIWMDDCGSYVIPSLTRYMSCCRSRGIGFSLLCQSEHQLRQAYGDSEAETIIQCCHAYFYLGGEDRNSSLRISTRANVMQSDVLSMNSTSMYLIQQGHKARRIAKFNEDEKNAYERNLVAMHTIPKQQKVILSNP</sequence>
<evidence type="ECO:0000256" key="3">
    <source>
        <dbReference type="ARBA" id="ARBA00022475"/>
    </source>
</evidence>
<evidence type="ECO:0000256" key="6">
    <source>
        <dbReference type="ARBA" id="ARBA00023136"/>
    </source>
</evidence>
<dbReference type="Gene3D" id="3.40.50.300">
    <property type="entry name" value="P-loop containing nucleotide triphosphate hydrolases"/>
    <property type="match status" value="1"/>
</dbReference>
<evidence type="ECO:0000256" key="4">
    <source>
        <dbReference type="ARBA" id="ARBA00022692"/>
    </source>
</evidence>
<dbReference type="RefSeq" id="WP_154516417.1">
    <property type="nucleotide sequence ID" value="NZ_VUNM01000016.1"/>
</dbReference>
<dbReference type="InterPro" id="IPR027417">
    <property type="entry name" value="P-loop_NTPase"/>
</dbReference>
<comment type="caution">
    <text evidence="7">The sequence shown here is derived from an EMBL/GenBank/DDBJ whole genome shotgun (WGS) entry which is preliminary data.</text>
</comment>
<keyword evidence="3" id="KW-1003">Cell membrane</keyword>
<organism evidence="7 8">
    <name type="scientific">Sharpea porci</name>
    <dbReference type="NCBI Taxonomy" id="2652286"/>
    <lineage>
        <taxon>Bacteria</taxon>
        <taxon>Bacillati</taxon>
        <taxon>Bacillota</taxon>
        <taxon>Erysipelotrichia</taxon>
        <taxon>Erysipelotrichales</taxon>
        <taxon>Coprobacillaceae</taxon>
        <taxon>Sharpea</taxon>
    </lineage>
</organism>
<comment type="similarity">
    <text evidence="2">Belongs to the VirD4/TraG family.</text>
</comment>
<dbReference type="PANTHER" id="PTHR37937">
    <property type="entry name" value="CONJUGATIVE TRANSFER: DNA TRANSPORT"/>
    <property type="match status" value="1"/>
</dbReference>
<gene>
    <name evidence="7" type="ORF">FYJ79_07700</name>
</gene>
<keyword evidence="4" id="KW-0812">Transmembrane</keyword>
<accession>A0A844FUW5</accession>
<protein>
    <submittedName>
        <fullName evidence="7">TraM recognition domain-containing protein</fullName>
    </submittedName>
</protein>
<dbReference type="EMBL" id="VUNM01000016">
    <property type="protein sequence ID" value="MST89453.1"/>
    <property type="molecule type" value="Genomic_DNA"/>
</dbReference>
<dbReference type="SUPFAM" id="SSF52540">
    <property type="entry name" value="P-loop containing nucleoside triphosphate hydrolases"/>
    <property type="match status" value="1"/>
</dbReference>